<comment type="caution">
    <text evidence="1">The sequence shown here is derived from an EMBL/GenBank/DDBJ whole genome shotgun (WGS) entry which is preliminary data.</text>
</comment>
<dbReference type="AlphaFoldDB" id="A0AAV2RD16"/>
<sequence>IDPDNKMVEKCFYISKDEDKSTLTSAALSCGVQEASLAFVNKLNVTLEDTVTGPLLTSHTRKKWFPAGETDLEPPLVCTTPADCELTEDDNCITVDFEDNALVGESSARNASCKAE</sequence>
<feature type="non-terminal residue" evidence="1">
    <location>
        <position position="1"/>
    </location>
</feature>
<gene>
    <name evidence="1" type="ORF">MNOR_LOCUS22015</name>
</gene>
<protein>
    <recommendedName>
        <fullName evidence="3">Growth hormone receptor</fullName>
    </recommendedName>
</protein>
<dbReference type="Proteomes" id="UP001497623">
    <property type="component" value="Unassembled WGS sequence"/>
</dbReference>
<evidence type="ECO:0008006" key="3">
    <source>
        <dbReference type="Google" id="ProtNLM"/>
    </source>
</evidence>
<name>A0AAV2RD16_MEGNR</name>
<organism evidence="1 2">
    <name type="scientific">Meganyctiphanes norvegica</name>
    <name type="common">Northern krill</name>
    <name type="synonym">Thysanopoda norvegica</name>
    <dbReference type="NCBI Taxonomy" id="48144"/>
    <lineage>
        <taxon>Eukaryota</taxon>
        <taxon>Metazoa</taxon>
        <taxon>Ecdysozoa</taxon>
        <taxon>Arthropoda</taxon>
        <taxon>Crustacea</taxon>
        <taxon>Multicrustacea</taxon>
        <taxon>Malacostraca</taxon>
        <taxon>Eumalacostraca</taxon>
        <taxon>Eucarida</taxon>
        <taxon>Euphausiacea</taxon>
        <taxon>Euphausiidae</taxon>
        <taxon>Meganyctiphanes</taxon>
    </lineage>
</organism>
<feature type="non-terminal residue" evidence="1">
    <location>
        <position position="116"/>
    </location>
</feature>
<reference evidence="1 2" key="1">
    <citation type="submission" date="2024-05" db="EMBL/GenBank/DDBJ databases">
        <authorList>
            <person name="Wallberg A."/>
        </authorList>
    </citation>
    <scope>NUCLEOTIDE SEQUENCE [LARGE SCALE GENOMIC DNA]</scope>
</reference>
<accession>A0AAV2RD16</accession>
<evidence type="ECO:0000313" key="2">
    <source>
        <dbReference type="Proteomes" id="UP001497623"/>
    </source>
</evidence>
<evidence type="ECO:0000313" key="1">
    <source>
        <dbReference type="EMBL" id="CAL4120388.1"/>
    </source>
</evidence>
<keyword evidence="2" id="KW-1185">Reference proteome</keyword>
<proteinExistence type="predicted"/>
<dbReference type="EMBL" id="CAXKWB010018172">
    <property type="protein sequence ID" value="CAL4120388.1"/>
    <property type="molecule type" value="Genomic_DNA"/>
</dbReference>